<keyword evidence="3" id="KW-1185">Reference proteome</keyword>
<dbReference type="RefSeq" id="WP_171577603.1">
    <property type="nucleotide sequence ID" value="NZ_JAAVLX010000001.1"/>
</dbReference>
<gene>
    <name evidence="2" type="ORF">HCN58_01495</name>
</gene>
<evidence type="ECO:0000256" key="1">
    <source>
        <dbReference type="SAM" id="MobiDB-lite"/>
    </source>
</evidence>
<accession>A0A7Y4GM23</accession>
<feature type="region of interest" description="Disordered" evidence="1">
    <location>
        <begin position="45"/>
        <end position="72"/>
    </location>
</feature>
<organism evidence="2 3">
    <name type="scientific">Bradyrhizobium australiense</name>
    <dbReference type="NCBI Taxonomy" id="2721161"/>
    <lineage>
        <taxon>Bacteria</taxon>
        <taxon>Pseudomonadati</taxon>
        <taxon>Pseudomonadota</taxon>
        <taxon>Alphaproteobacteria</taxon>
        <taxon>Hyphomicrobiales</taxon>
        <taxon>Nitrobacteraceae</taxon>
        <taxon>Bradyrhizobium</taxon>
    </lineage>
</organism>
<dbReference type="AlphaFoldDB" id="A0A7Y4GM23"/>
<sequence length="72" mass="8099">MQMHENPKRAEEKNFPLQGSSAKLARAMSAIAGLWHLSEVVIPANAGTHTPRPRNLKPRNLKKSQSFGFYQQ</sequence>
<feature type="compositionally biased region" description="Basic residues" evidence="1">
    <location>
        <begin position="51"/>
        <end position="62"/>
    </location>
</feature>
<reference evidence="2 3" key="1">
    <citation type="submission" date="2020-03" db="EMBL/GenBank/DDBJ databases">
        <title>Bradyrhizobium diversity isolated from nodules of Indigofera sp.</title>
        <authorList>
            <person name="Klepa M."/>
            <person name="Helene L."/>
            <person name="Hungria M."/>
        </authorList>
    </citation>
    <scope>NUCLEOTIDE SEQUENCE [LARGE SCALE GENOMIC DNA]</scope>
    <source>
        <strain evidence="2 3">WSM 1791</strain>
    </source>
</reference>
<proteinExistence type="predicted"/>
<dbReference type="Proteomes" id="UP000544122">
    <property type="component" value="Unassembled WGS sequence"/>
</dbReference>
<comment type="caution">
    <text evidence="2">The sequence shown here is derived from an EMBL/GenBank/DDBJ whole genome shotgun (WGS) entry which is preliminary data.</text>
</comment>
<name>A0A7Y4GM23_9BRAD</name>
<protein>
    <submittedName>
        <fullName evidence="2">Uncharacterized protein</fullName>
    </submittedName>
</protein>
<feature type="compositionally biased region" description="Polar residues" evidence="1">
    <location>
        <begin position="63"/>
        <end position="72"/>
    </location>
</feature>
<dbReference type="EMBL" id="JAAVLX010000001">
    <property type="protein sequence ID" value="NOJ38305.1"/>
    <property type="molecule type" value="Genomic_DNA"/>
</dbReference>
<evidence type="ECO:0000313" key="3">
    <source>
        <dbReference type="Proteomes" id="UP000544122"/>
    </source>
</evidence>
<evidence type="ECO:0000313" key="2">
    <source>
        <dbReference type="EMBL" id="NOJ38305.1"/>
    </source>
</evidence>